<name>A0AAE8MSI2_9PEZI</name>
<keyword evidence="3" id="KW-0460">Magnesium</keyword>
<dbReference type="GO" id="GO:0008897">
    <property type="term" value="F:holo-[acyl-carrier-protein] synthase activity"/>
    <property type="evidence" value="ECO:0007669"/>
    <property type="project" value="InterPro"/>
</dbReference>
<dbReference type="Proteomes" id="UP001187682">
    <property type="component" value="Unassembled WGS sequence"/>
</dbReference>
<evidence type="ECO:0000256" key="3">
    <source>
        <dbReference type="ARBA" id="ARBA00022842"/>
    </source>
</evidence>
<dbReference type="NCBIfam" id="TIGR00556">
    <property type="entry name" value="pantethn_trn"/>
    <property type="match status" value="1"/>
</dbReference>
<keyword evidence="1 5" id="KW-0808">Transferase</keyword>
<dbReference type="GO" id="GO:0000287">
    <property type="term" value="F:magnesium ion binding"/>
    <property type="evidence" value="ECO:0007669"/>
    <property type="project" value="InterPro"/>
</dbReference>
<gene>
    <name evidence="5" type="ORF">DNG_02494</name>
</gene>
<comment type="caution">
    <text evidence="5">The sequence shown here is derived from an EMBL/GenBank/DDBJ whole genome shotgun (WGS) entry which is preliminary data.</text>
</comment>
<evidence type="ECO:0000313" key="5">
    <source>
        <dbReference type="EMBL" id="SPN99642.1"/>
    </source>
</evidence>
<sequence length="151" mass="15954">MRPVLPFPLPLALGTDICRVSRVASILSHPTRGPRFVERVLSPEERSLPRVRGVLARKLTDGAVAEFIAGRFAAKEAAFKAHPSHHLGFHDIVIRSSGTESGPIAAIIRDQGEVDFTALVSISHDGGFAVGVCLGGAPTPQMSGEPEKGGE</sequence>
<dbReference type="InterPro" id="IPR008278">
    <property type="entry name" value="4-PPantetheinyl_Trfase_dom"/>
</dbReference>
<dbReference type="EMBL" id="ONZQ02000003">
    <property type="protein sequence ID" value="SPN99642.1"/>
    <property type="molecule type" value="Genomic_DNA"/>
</dbReference>
<evidence type="ECO:0000256" key="1">
    <source>
        <dbReference type="ARBA" id="ARBA00022679"/>
    </source>
</evidence>
<evidence type="ECO:0000256" key="2">
    <source>
        <dbReference type="ARBA" id="ARBA00022723"/>
    </source>
</evidence>
<dbReference type="Gene3D" id="3.90.470.20">
    <property type="entry name" value="4'-phosphopantetheinyl transferase domain"/>
    <property type="match status" value="1"/>
</dbReference>
<organism evidence="5 6">
    <name type="scientific">Cephalotrichum gorgonifer</name>
    <dbReference type="NCBI Taxonomy" id="2041049"/>
    <lineage>
        <taxon>Eukaryota</taxon>
        <taxon>Fungi</taxon>
        <taxon>Dikarya</taxon>
        <taxon>Ascomycota</taxon>
        <taxon>Pezizomycotina</taxon>
        <taxon>Sordariomycetes</taxon>
        <taxon>Hypocreomycetidae</taxon>
        <taxon>Microascales</taxon>
        <taxon>Microascaceae</taxon>
        <taxon>Cephalotrichum</taxon>
    </lineage>
</organism>
<dbReference type="AlphaFoldDB" id="A0AAE8MSI2"/>
<dbReference type="Pfam" id="PF01648">
    <property type="entry name" value="ACPS"/>
    <property type="match status" value="1"/>
</dbReference>
<keyword evidence="6" id="KW-1185">Reference proteome</keyword>
<evidence type="ECO:0000259" key="4">
    <source>
        <dbReference type="Pfam" id="PF01648"/>
    </source>
</evidence>
<protein>
    <submittedName>
        <fullName evidence="5">Related to phosphopantetheine protein transferase</fullName>
    </submittedName>
</protein>
<dbReference type="GO" id="GO:0006633">
    <property type="term" value="P:fatty acid biosynthetic process"/>
    <property type="evidence" value="ECO:0007669"/>
    <property type="project" value="InterPro"/>
</dbReference>
<dbReference type="InterPro" id="IPR004568">
    <property type="entry name" value="Ppantetheine-prot_Trfase_dom"/>
</dbReference>
<evidence type="ECO:0000313" key="6">
    <source>
        <dbReference type="Proteomes" id="UP001187682"/>
    </source>
</evidence>
<keyword evidence="2" id="KW-0479">Metal-binding</keyword>
<accession>A0AAE8MSI2</accession>
<dbReference type="InterPro" id="IPR037143">
    <property type="entry name" value="4-PPantetheinyl_Trfase_dom_sf"/>
</dbReference>
<dbReference type="SUPFAM" id="SSF56214">
    <property type="entry name" value="4'-phosphopantetheinyl transferase"/>
    <property type="match status" value="1"/>
</dbReference>
<feature type="domain" description="4'-phosphopantetheinyl transferase" evidence="4">
    <location>
        <begin position="13"/>
        <end position="133"/>
    </location>
</feature>
<proteinExistence type="predicted"/>
<reference evidence="5" key="1">
    <citation type="submission" date="2018-03" db="EMBL/GenBank/DDBJ databases">
        <authorList>
            <person name="Guldener U."/>
        </authorList>
    </citation>
    <scope>NUCLEOTIDE SEQUENCE</scope>
</reference>